<feature type="compositionally biased region" description="Polar residues" evidence="2">
    <location>
        <begin position="50"/>
        <end position="59"/>
    </location>
</feature>
<evidence type="ECO:0000256" key="1">
    <source>
        <dbReference type="PROSITE-ProRule" id="PRU00266"/>
    </source>
</evidence>
<evidence type="ECO:0000259" key="4">
    <source>
        <dbReference type="PROSITE" id="PS50141"/>
    </source>
</evidence>
<feature type="compositionally biased region" description="Basic and acidic residues" evidence="2">
    <location>
        <begin position="532"/>
        <end position="541"/>
    </location>
</feature>
<keyword evidence="6" id="KW-1185">Reference proteome</keyword>
<dbReference type="PROSITE" id="PS50137">
    <property type="entry name" value="DS_RBD"/>
    <property type="match status" value="3"/>
</dbReference>
<dbReference type="GO" id="GO:0003725">
    <property type="term" value="F:double-stranded RNA binding"/>
    <property type="evidence" value="ECO:0007669"/>
    <property type="project" value="TreeGrafter"/>
</dbReference>
<dbReference type="PANTHER" id="PTHR10910">
    <property type="entry name" value="EUKARYOTE SPECIFIC DSRNA BINDING PROTEIN"/>
    <property type="match status" value="1"/>
</dbReference>
<sequence length="1202" mass="129916">MANNQYYNPYDNGMSHQSTNWMSSPAQADPANPGTQNWTQPAPQMPSAPFYSSPNQSTKPAARIGWQQRSGWHKGGSLHADPSPSMFSQSDSQSRASYFTPSSSQQDFTSQSHQDFNQDVYTSAGHGSGPLLPQAQVFQMANAQITSRMVSGRGRGWGARGGVGQKSQLKNLPALSPLQTLNQKNLIGLVQNIRVVDGEERIYVASFSYAKHDFFGTGRSKNDAYNDASKYLLQYLGDSLAYVPEEHPAASNVIPRLYELLQAKKYSEKLEFTYNGDMTPFVCFSTVAGTTFTGLGNTKKVAKAATAQRIIDAITVGLLEIPVPSSEEKMEEGQAAKSALTNPLSQLNSKLVAAGLSAASLVWDFQSAKLNAGNAHLHTASVEFYHHQFRASDSTKKGAKAIVADQILQAIEKGTIVLPEGPKKVLKRPLPVDSTDAPGADAAPAIKKVKTETKSLNPVSQLNIKFPGLQWDFQLMGPPHAPQCTATTVLQGNTFHGTGANKKEAKLLACVSALEAIANGSIAEPPPKVKPPPKEKVKSESMEVTEPAQQDTTLPIAEGGNDPNNPISLVSRKFSNICWEQTNEASPNNQPLISMTTTIGGKVFSSTAASKKQCKMECCQKILLALENGEITAEEKVEPPQAVVGKMWPGLEWEHRIEVKGNQHLCHLSTTIDGVPFEVTGSNKKQAKALICQKILAASAANIIQPHHVPSPKAPKTFFLNKKFNKKFGNPQINLETDNSQDSPVYKASVTIDGQTITETGATEEEASTALMNSALQNSTLQNSTLQNSALQNSALQNSTLQNSTLQNSALTSAPSTPVQNSIMAKFKRMFKKKTISCEVTESEGSRLYKATFTYGEKVYSATSAESAEEAQQEVARQALEAQMVLHPDGQKTPMSILNEKVDKEINIEVTCLGSPGVGNTFLAKATVDGHEYQGSGKSKMHAKHNCAAVILVEVYGHKFNLGDFSSPKTAADMKRGDIGKLNHQSLSTKVQRMVVQKYGELMADFGSQFHPKKVLAGCVVTRGDDLASAEVLAVASGTKCISGEFIATSGLPVNDMHAEILVRRAMKKYLYRQIELVQASQPSVLVPVDNDPSGAPYKLADGVKFHLYISSPPCGDSRVFTSSVLKEGESSSENIDTNPLRASRGQLRVKMETGQGTLPVNEQEMNVVQVLDGIASGDRYLNMSCCDKVARWAVLGFKGHC</sequence>
<dbReference type="CDD" id="cd00048">
    <property type="entry name" value="DSRM_SF"/>
    <property type="match status" value="3"/>
</dbReference>
<dbReference type="Gene3D" id="3.30.160.20">
    <property type="match status" value="4"/>
</dbReference>
<feature type="domain" description="DRBM" evidence="3">
    <location>
        <begin position="893"/>
        <end position="957"/>
    </location>
</feature>
<dbReference type="AlphaFoldDB" id="A0A7J7IV10"/>
<evidence type="ECO:0000259" key="3">
    <source>
        <dbReference type="PROSITE" id="PS50137"/>
    </source>
</evidence>
<gene>
    <name evidence="5" type="ORF">EB796_024618</name>
</gene>
<feature type="region of interest" description="Disordered" evidence="2">
    <location>
        <begin position="17"/>
        <end position="112"/>
    </location>
</feature>
<dbReference type="PANTHER" id="PTHR10910:SF62">
    <property type="entry name" value="AT07585P-RELATED"/>
    <property type="match status" value="1"/>
</dbReference>
<feature type="compositionally biased region" description="Polar residues" evidence="2">
    <location>
        <begin position="33"/>
        <end position="42"/>
    </location>
</feature>
<evidence type="ECO:0000313" key="6">
    <source>
        <dbReference type="Proteomes" id="UP000593567"/>
    </source>
</evidence>
<reference evidence="5" key="1">
    <citation type="submission" date="2020-06" db="EMBL/GenBank/DDBJ databases">
        <title>Draft genome of Bugula neritina, a colonial animal packing powerful symbionts and potential medicines.</title>
        <authorList>
            <person name="Rayko M."/>
        </authorList>
    </citation>
    <scope>NUCLEOTIDE SEQUENCE [LARGE SCALE GENOMIC DNA]</scope>
    <source>
        <strain evidence="5">Kwan_BN1</strain>
    </source>
</reference>
<keyword evidence="1" id="KW-0694">RNA-binding</keyword>
<protein>
    <submittedName>
        <fullName evidence="5">ADARB2</fullName>
    </submittedName>
</protein>
<accession>A0A7J7IV10</accession>
<dbReference type="GO" id="GO:0003726">
    <property type="term" value="F:double-stranded RNA adenosine deaminase activity"/>
    <property type="evidence" value="ECO:0007669"/>
    <property type="project" value="TreeGrafter"/>
</dbReference>
<feature type="region of interest" description="Disordered" evidence="2">
    <location>
        <begin position="523"/>
        <end position="562"/>
    </location>
</feature>
<dbReference type="EMBL" id="VXIV02003434">
    <property type="protein sequence ID" value="KAF6017058.1"/>
    <property type="molecule type" value="Genomic_DNA"/>
</dbReference>
<dbReference type="Pfam" id="PF02137">
    <property type="entry name" value="A_deamin"/>
    <property type="match status" value="1"/>
</dbReference>
<dbReference type="SMART" id="SM00552">
    <property type="entry name" value="ADEAMc"/>
    <property type="match status" value="1"/>
</dbReference>
<feature type="domain" description="DRBM" evidence="3">
    <location>
        <begin position="457"/>
        <end position="519"/>
    </location>
</feature>
<dbReference type="InterPro" id="IPR014720">
    <property type="entry name" value="dsRBD_dom"/>
</dbReference>
<dbReference type="SUPFAM" id="SSF54768">
    <property type="entry name" value="dsRNA-binding domain-like"/>
    <property type="match status" value="4"/>
</dbReference>
<comment type="caution">
    <text evidence="5">The sequence shown here is derived from an EMBL/GenBank/DDBJ whole genome shotgun (WGS) entry which is preliminary data.</text>
</comment>
<dbReference type="GO" id="GO:0005737">
    <property type="term" value="C:cytoplasm"/>
    <property type="evidence" value="ECO:0007669"/>
    <property type="project" value="TreeGrafter"/>
</dbReference>
<dbReference type="OrthoDB" id="10268011at2759"/>
<feature type="domain" description="A to I editase" evidence="4">
    <location>
        <begin position="1034"/>
        <end position="1202"/>
    </location>
</feature>
<feature type="domain" description="DRBM" evidence="3">
    <location>
        <begin position="252"/>
        <end position="316"/>
    </location>
</feature>
<feature type="compositionally biased region" description="Polar residues" evidence="2">
    <location>
        <begin position="95"/>
        <end position="112"/>
    </location>
</feature>
<name>A0A7J7IV10_BUGNE</name>
<feature type="compositionally biased region" description="Polar residues" evidence="2">
    <location>
        <begin position="17"/>
        <end position="26"/>
    </location>
</feature>
<dbReference type="Proteomes" id="UP000593567">
    <property type="component" value="Unassembled WGS sequence"/>
</dbReference>
<dbReference type="SMART" id="SM00358">
    <property type="entry name" value="DSRM"/>
    <property type="match status" value="5"/>
</dbReference>
<dbReference type="Pfam" id="PF00035">
    <property type="entry name" value="dsrm"/>
    <property type="match status" value="2"/>
</dbReference>
<dbReference type="GO" id="GO:0008251">
    <property type="term" value="F:tRNA-specific adenosine deaminase activity"/>
    <property type="evidence" value="ECO:0007669"/>
    <property type="project" value="TreeGrafter"/>
</dbReference>
<dbReference type="GO" id="GO:0005730">
    <property type="term" value="C:nucleolus"/>
    <property type="evidence" value="ECO:0007669"/>
    <property type="project" value="TreeGrafter"/>
</dbReference>
<dbReference type="InterPro" id="IPR002466">
    <property type="entry name" value="A_deamin"/>
</dbReference>
<dbReference type="PROSITE" id="PS50141">
    <property type="entry name" value="A_DEAMIN_EDITASE"/>
    <property type="match status" value="1"/>
</dbReference>
<proteinExistence type="predicted"/>
<feature type="compositionally biased region" description="Low complexity" evidence="2">
    <location>
        <begin position="81"/>
        <end position="94"/>
    </location>
</feature>
<dbReference type="GO" id="GO:0006382">
    <property type="term" value="P:adenosine to inosine editing"/>
    <property type="evidence" value="ECO:0007669"/>
    <property type="project" value="TreeGrafter"/>
</dbReference>
<evidence type="ECO:0000313" key="5">
    <source>
        <dbReference type="EMBL" id="KAF6017058.1"/>
    </source>
</evidence>
<dbReference type="GO" id="GO:0006396">
    <property type="term" value="P:RNA processing"/>
    <property type="evidence" value="ECO:0007669"/>
    <property type="project" value="InterPro"/>
</dbReference>
<evidence type="ECO:0000256" key="2">
    <source>
        <dbReference type="SAM" id="MobiDB-lite"/>
    </source>
</evidence>
<organism evidence="5 6">
    <name type="scientific">Bugula neritina</name>
    <name type="common">Brown bryozoan</name>
    <name type="synonym">Sertularia neritina</name>
    <dbReference type="NCBI Taxonomy" id="10212"/>
    <lineage>
        <taxon>Eukaryota</taxon>
        <taxon>Metazoa</taxon>
        <taxon>Spiralia</taxon>
        <taxon>Lophotrochozoa</taxon>
        <taxon>Bryozoa</taxon>
        <taxon>Gymnolaemata</taxon>
        <taxon>Cheilostomatida</taxon>
        <taxon>Flustrina</taxon>
        <taxon>Buguloidea</taxon>
        <taxon>Bugulidae</taxon>
        <taxon>Bugula</taxon>
    </lineage>
</organism>